<reference evidence="3" key="1">
    <citation type="submission" date="2022-08" db="EMBL/GenBank/DDBJ databases">
        <title>The genomic sequence of strain Paenibacillus sp. SCIV0701.</title>
        <authorList>
            <person name="Zhao H."/>
        </authorList>
    </citation>
    <scope>NUCLEOTIDE SEQUENCE</scope>
    <source>
        <strain evidence="3">SCIV0701</strain>
    </source>
</reference>
<dbReference type="InterPro" id="IPR036582">
    <property type="entry name" value="Mao_N_sf"/>
</dbReference>
<dbReference type="AlphaFoldDB" id="A0A9X2MUL1"/>
<dbReference type="InterPro" id="IPR012854">
    <property type="entry name" value="Cu_amine_oxidase-like_N"/>
</dbReference>
<dbReference type="CDD" id="cd00229">
    <property type="entry name" value="SGNH_hydrolase"/>
    <property type="match status" value="1"/>
</dbReference>
<gene>
    <name evidence="3" type="ORF">NQZ67_19795</name>
</gene>
<dbReference type="Pfam" id="PF07833">
    <property type="entry name" value="Cu_amine_oxidN1"/>
    <property type="match status" value="1"/>
</dbReference>
<dbReference type="PANTHER" id="PTHR30383">
    <property type="entry name" value="THIOESTERASE 1/PROTEASE 1/LYSOPHOSPHOLIPASE L1"/>
    <property type="match status" value="1"/>
</dbReference>
<accession>A0A9X2MUL1</accession>
<dbReference type="Proteomes" id="UP001141950">
    <property type="component" value="Unassembled WGS sequence"/>
</dbReference>
<dbReference type="InterPro" id="IPR001087">
    <property type="entry name" value="GDSL"/>
</dbReference>
<dbReference type="GO" id="GO:0004622">
    <property type="term" value="F:phosphatidylcholine lysophospholipase activity"/>
    <property type="evidence" value="ECO:0007669"/>
    <property type="project" value="TreeGrafter"/>
</dbReference>
<sequence length="445" mass="47694">MYSKLRKTAGIAVAAAVVASCLTQGAALSAAETAATPETYDIVALGDSLAAGYEHGFTAESVPYGFVEHVYEQALFQGLRAEYENYGVIGLKSEGLSKWVAAAAAGEASVGKDSIQPGLSDPRADQIFAQTAQLKKDLQEAELVLIAIGGNDFLSLIKNLQNGDSPAAYEDMAPADQQALQTALDSLLSGYEQQLKATIEEVRKLQPNAQIVVANQYLPIPFAKIKGEVMYYIPQSTAEFLVDGQAKLLEILEDVIGEFEAEQVDIKMADAAAAIEKNVLIYTNVGKKGEEQDVHPTRDGYAAMGKAFAEAIFGEFKTVSKKPAGVPISVVVNGKELKTSYTPRVKNGRTFVAIADITDAIGAARTWDAKTNTATIKLKNRTVELTIGAKTIKVDGKTVPLNAEPAYFEQFPGEKKTYVPLAALSEGLGLQVEYREILDTAFINP</sequence>
<feature type="signal peptide" evidence="1">
    <location>
        <begin position="1"/>
        <end position="26"/>
    </location>
</feature>
<keyword evidence="4" id="KW-1185">Reference proteome</keyword>
<dbReference type="SUPFAM" id="SSF52266">
    <property type="entry name" value="SGNH hydrolase"/>
    <property type="match status" value="1"/>
</dbReference>
<dbReference type="Gene3D" id="3.40.50.1110">
    <property type="entry name" value="SGNH hydrolase"/>
    <property type="match status" value="1"/>
</dbReference>
<dbReference type="PANTHER" id="PTHR30383:SF5">
    <property type="entry name" value="SGNH HYDROLASE-TYPE ESTERASE DOMAIN-CONTAINING PROTEIN"/>
    <property type="match status" value="1"/>
</dbReference>
<evidence type="ECO:0000313" key="4">
    <source>
        <dbReference type="Proteomes" id="UP001141950"/>
    </source>
</evidence>
<organism evidence="3 4">
    <name type="scientific">Paenibacillus soyae</name>
    <dbReference type="NCBI Taxonomy" id="2969249"/>
    <lineage>
        <taxon>Bacteria</taxon>
        <taxon>Bacillati</taxon>
        <taxon>Bacillota</taxon>
        <taxon>Bacilli</taxon>
        <taxon>Bacillales</taxon>
        <taxon>Paenibacillaceae</taxon>
        <taxon>Paenibacillus</taxon>
    </lineage>
</organism>
<dbReference type="Gene3D" id="3.30.457.10">
    <property type="entry name" value="Copper amine oxidase-like, N-terminal domain"/>
    <property type="match status" value="1"/>
</dbReference>
<comment type="caution">
    <text evidence="3">The sequence shown here is derived from an EMBL/GenBank/DDBJ whole genome shotgun (WGS) entry which is preliminary data.</text>
</comment>
<evidence type="ECO:0000313" key="3">
    <source>
        <dbReference type="EMBL" id="MCR2806131.1"/>
    </source>
</evidence>
<dbReference type="InterPro" id="IPR036514">
    <property type="entry name" value="SGNH_hydro_sf"/>
</dbReference>
<feature type="domain" description="Copper amine oxidase-like N-terminal" evidence="2">
    <location>
        <begin position="331"/>
        <end position="437"/>
    </location>
</feature>
<evidence type="ECO:0000256" key="1">
    <source>
        <dbReference type="SAM" id="SignalP"/>
    </source>
</evidence>
<evidence type="ECO:0000259" key="2">
    <source>
        <dbReference type="Pfam" id="PF07833"/>
    </source>
</evidence>
<proteinExistence type="predicted"/>
<dbReference type="PROSITE" id="PS51257">
    <property type="entry name" value="PROKAR_LIPOPROTEIN"/>
    <property type="match status" value="1"/>
</dbReference>
<protein>
    <submittedName>
        <fullName evidence="3">Stalk domain-containing protein</fullName>
    </submittedName>
</protein>
<name>A0A9X2MUL1_9BACL</name>
<keyword evidence="1" id="KW-0732">Signal</keyword>
<dbReference type="InterPro" id="IPR051532">
    <property type="entry name" value="Ester_Hydrolysis_Enzymes"/>
</dbReference>
<dbReference type="Pfam" id="PF00657">
    <property type="entry name" value="Lipase_GDSL"/>
    <property type="match status" value="1"/>
</dbReference>
<dbReference type="SUPFAM" id="SSF55383">
    <property type="entry name" value="Copper amine oxidase, domain N"/>
    <property type="match status" value="1"/>
</dbReference>
<dbReference type="RefSeq" id="WP_257449282.1">
    <property type="nucleotide sequence ID" value="NZ_JANIPJ010000015.1"/>
</dbReference>
<dbReference type="EMBL" id="JANIPJ010000015">
    <property type="protein sequence ID" value="MCR2806131.1"/>
    <property type="molecule type" value="Genomic_DNA"/>
</dbReference>
<feature type="chain" id="PRO_5040740811" evidence="1">
    <location>
        <begin position="27"/>
        <end position="445"/>
    </location>
</feature>